<name>A0ABV8J5K2_9ACTN</name>
<feature type="compositionally biased region" description="Basic and acidic residues" evidence="3">
    <location>
        <begin position="131"/>
        <end position="140"/>
    </location>
</feature>
<proteinExistence type="predicted"/>
<dbReference type="PANTHER" id="PTHR33607">
    <property type="entry name" value="ENDONUCLEASE-1"/>
    <property type="match status" value="1"/>
</dbReference>
<comment type="caution">
    <text evidence="5">The sequence shown here is derived from an EMBL/GenBank/DDBJ whole genome shotgun (WGS) entry which is preliminary data.</text>
</comment>
<evidence type="ECO:0000256" key="1">
    <source>
        <dbReference type="ARBA" id="ARBA00022722"/>
    </source>
</evidence>
<feature type="signal peptide" evidence="4">
    <location>
        <begin position="1"/>
        <end position="21"/>
    </location>
</feature>
<dbReference type="InterPro" id="IPR007346">
    <property type="entry name" value="Endonuclease-I"/>
</dbReference>
<feature type="region of interest" description="Disordered" evidence="3">
    <location>
        <begin position="131"/>
        <end position="162"/>
    </location>
</feature>
<accession>A0ABV8J5K2</accession>
<evidence type="ECO:0000313" key="6">
    <source>
        <dbReference type="Proteomes" id="UP001595867"/>
    </source>
</evidence>
<dbReference type="SUPFAM" id="SSF54060">
    <property type="entry name" value="His-Me finger endonucleases"/>
    <property type="match status" value="1"/>
</dbReference>
<sequence length="248" mass="27198">MAVLAGLFALALPHAAAPAEAAPPAGYYDAAAGLSGERLKDALHGIISTGTASITYKQAWNALKVTDEDPARPGSVILLYSGISRSKDQNGGDPGDWNREHVWPQSHGPFDTGTTPGTDLHHLRPEDVTVNRIRGNKDFDNGGSPVPEAPGNRSDKDSWEPRDAVKGDVARMVFYMAVRYEGGTDLEVDESGTHSGNPRLGRLSVLLAWHRQDPVDAFERRRNDIIFERYQHNRNPFIDHPEWVAAIF</sequence>
<keyword evidence="6" id="KW-1185">Reference proteome</keyword>
<gene>
    <name evidence="5" type="ORF">ACFO0C_41200</name>
</gene>
<dbReference type="PANTHER" id="PTHR33607:SF2">
    <property type="entry name" value="ENDONUCLEASE-1"/>
    <property type="match status" value="1"/>
</dbReference>
<keyword evidence="2" id="KW-0378">Hydrolase</keyword>
<keyword evidence="1" id="KW-0540">Nuclease</keyword>
<feature type="compositionally biased region" description="Basic and acidic residues" evidence="3">
    <location>
        <begin position="153"/>
        <end position="162"/>
    </location>
</feature>
<evidence type="ECO:0000256" key="4">
    <source>
        <dbReference type="SAM" id="SignalP"/>
    </source>
</evidence>
<evidence type="ECO:0000313" key="5">
    <source>
        <dbReference type="EMBL" id="MFC4071391.1"/>
    </source>
</evidence>
<evidence type="ECO:0000256" key="3">
    <source>
        <dbReference type="SAM" id="MobiDB-lite"/>
    </source>
</evidence>
<protein>
    <submittedName>
        <fullName evidence="5">Endonuclease I family protein</fullName>
    </submittedName>
</protein>
<feature type="chain" id="PRO_5045062258" evidence="4">
    <location>
        <begin position="22"/>
        <end position="248"/>
    </location>
</feature>
<organism evidence="5 6">
    <name type="scientific">Actinoplanes subglobosus</name>
    <dbReference type="NCBI Taxonomy" id="1547892"/>
    <lineage>
        <taxon>Bacteria</taxon>
        <taxon>Bacillati</taxon>
        <taxon>Actinomycetota</taxon>
        <taxon>Actinomycetes</taxon>
        <taxon>Micromonosporales</taxon>
        <taxon>Micromonosporaceae</taxon>
        <taxon>Actinoplanes</taxon>
    </lineage>
</organism>
<dbReference type="Pfam" id="PF04231">
    <property type="entry name" value="Endonuclease_1"/>
    <property type="match status" value="1"/>
</dbReference>
<dbReference type="EMBL" id="JBHSBL010000028">
    <property type="protein sequence ID" value="MFC4071391.1"/>
    <property type="molecule type" value="Genomic_DNA"/>
</dbReference>
<dbReference type="Proteomes" id="UP001595867">
    <property type="component" value="Unassembled WGS sequence"/>
</dbReference>
<keyword evidence="4" id="KW-0732">Signal</keyword>
<reference evidence="6" key="1">
    <citation type="journal article" date="2019" name="Int. J. Syst. Evol. Microbiol.">
        <title>The Global Catalogue of Microorganisms (GCM) 10K type strain sequencing project: providing services to taxonomists for standard genome sequencing and annotation.</title>
        <authorList>
            <consortium name="The Broad Institute Genomics Platform"/>
            <consortium name="The Broad Institute Genome Sequencing Center for Infectious Disease"/>
            <person name="Wu L."/>
            <person name="Ma J."/>
        </authorList>
    </citation>
    <scope>NUCLEOTIDE SEQUENCE [LARGE SCALE GENOMIC DNA]</scope>
    <source>
        <strain evidence="6">TBRC 5832</strain>
    </source>
</reference>
<evidence type="ECO:0000256" key="2">
    <source>
        <dbReference type="ARBA" id="ARBA00022801"/>
    </source>
</evidence>
<dbReference type="InterPro" id="IPR044925">
    <property type="entry name" value="His-Me_finger_sf"/>
</dbReference>
<keyword evidence="5" id="KW-0255">Endonuclease</keyword>
<dbReference type="GO" id="GO:0004519">
    <property type="term" value="F:endonuclease activity"/>
    <property type="evidence" value="ECO:0007669"/>
    <property type="project" value="UniProtKB-KW"/>
</dbReference>